<protein>
    <recommendedName>
        <fullName evidence="5">Dehydrogenase with different specificities related to short-chain alcohol dehydrogenase</fullName>
    </recommendedName>
</protein>
<evidence type="ECO:0000256" key="2">
    <source>
        <dbReference type="SAM" id="SignalP"/>
    </source>
</evidence>
<dbReference type="PANTHER" id="PTHR43157:SF31">
    <property type="entry name" value="PHOSPHATIDYLINOSITOL-GLYCAN BIOSYNTHESIS CLASS F PROTEIN"/>
    <property type="match status" value="1"/>
</dbReference>
<dbReference type="InterPro" id="IPR002347">
    <property type="entry name" value="SDR_fam"/>
</dbReference>
<comment type="caution">
    <text evidence="3">The sequence shown here is derived from an EMBL/GenBank/DDBJ whole genome shotgun (WGS) entry which is preliminary data.</text>
</comment>
<dbReference type="Proteomes" id="UP000821853">
    <property type="component" value="Chromosome 5"/>
</dbReference>
<organism evidence="3 4">
    <name type="scientific">Haemaphysalis longicornis</name>
    <name type="common">Bush tick</name>
    <dbReference type="NCBI Taxonomy" id="44386"/>
    <lineage>
        <taxon>Eukaryota</taxon>
        <taxon>Metazoa</taxon>
        <taxon>Ecdysozoa</taxon>
        <taxon>Arthropoda</taxon>
        <taxon>Chelicerata</taxon>
        <taxon>Arachnida</taxon>
        <taxon>Acari</taxon>
        <taxon>Parasitiformes</taxon>
        <taxon>Ixodida</taxon>
        <taxon>Ixodoidea</taxon>
        <taxon>Ixodidae</taxon>
        <taxon>Haemaphysalinae</taxon>
        <taxon>Haemaphysalis</taxon>
    </lineage>
</organism>
<dbReference type="VEuPathDB" id="VectorBase:HLOH_053155"/>
<dbReference type="AlphaFoldDB" id="A0A9J6GL76"/>
<sequence>MLFALIASGVLLLSALFAYNRLTTRRCRCTKSMSGKTVVITGANSGIGYETARELALRGARVVLACRGAERARDAVARLAAETSGGDVSWLPLDTASEKSVRAFAGRLLRKTGGRLHVLVNNAGMVAPAARRLTAEGHEETWAINYLGHCLLTRLLLREYSAHAHSLR</sequence>
<gene>
    <name evidence="3" type="ORF">HPB48_012233</name>
</gene>
<evidence type="ECO:0008006" key="5">
    <source>
        <dbReference type="Google" id="ProtNLM"/>
    </source>
</evidence>
<evidence type="ECO:0000313" key="4">
    <source>
        <dbReference type="Proteomes" id="UP000821853"/>
    </source>
</evidence>
<dbReference type="InterPro" id="IPR036291">
    <property type="entry name" value="NAD(P)-bd_dom_sf"/>
</dbReference>
<dbReference type="PANTHER" id="PTHR43157">
    <property type="entry name" value="PHOSPHATIDYLINOSITOL-GLYCAN BIOSYNTHESIS CLASS F PROTEIN-RELATED"/>
    <property type="match status" value="1"/>
</dbReference>
<dbReference type="PRINTS" id="PR00081">
    <property type="entry name" value="GDHRDH"/>
</dbReference>
<reference evidence="3 4" key="1">
    <citation type="journal article" date="2020" name="Cell">
        <title>Large-Scale Comparative Analyses of Tick Genomes Elucidate Their Genetic Diversity and Vector Capacities.</title>
        <authorList>
            <consortium name="Tick Genome and Microbiome Consortium (TIGMIC)"/>
            <person name="Jia N."/>
            <person name="Wang J."/>
            <person name="Shi W."/>
            <person name="Du L."/>
            <person name="Sun Y."/>
            <person name="Zhan W."/>
            <person name="Jiang J.F."/>
            <person name="Wang Q."/>
            <person name="Zhang B."/>
            <person name="Ji P."/>
            <person name="Bell-Sakyi L."/>
            <person name="Cui X.M."/>
            <person name="Yuan T.T."/>
            <person name="Jiang B.G."/>
            <person name="Yang W.F."/>
            <person name="Lam T.T."/>
            <person name="Chang Q.C."/>
            <person name="Ding S.J."/>
            <person name="Wang X.J."/>
            <person name="Zhu J.G."/>
            <person name="Ruan X.D."/>
            <person name="Zhao L."/>
            <person name="Wei J.T."/>
            <person name="Ye R.Z."/>
            <person name="Que T.C."/>
            <person name="Du C.H."/>
            <person name="Zhou Y.H."/>
            <person name="Cheng J.X."/>
            <person name="Dai P.F."/>
            <person name="Guo W.B."/>
            <person name="Han X.H."/>
            <person name="Huang E.J."/>
            <person name="Li L.F."/>
            <person name="Wei W."/>
            <person name="Gao Y.C."/>
            <person name="Liu J.Z."/>
            <person name="Shao H.Z."/>
            <person name="Wang X."/>
            <person name="Wang C.C."/>
            <person name="Yang T.C."/>
            <person name="Huo Q.B."/>
            <person name="Li W."/>
            <person name="Chen H.Y."/>
            <person name="Chen S.E."/>
            <person name="Zhou L.G."/>
            <person name="Ni X.B."/>
            <person name="Tian J.H."/>
            <person name="Sheng Y."/>
            <person name="Liu T."/>
            <person name="Pan Y.S."/>
            <person name="Xia L.Y."/>
            <person name="Li J."/>
            <person name="Zhao F."/>
            <person name="Cao W.C."/>
        </authorList>
    </citation>
    <scope>NUCLEOTIDE SEQUENCE [LARGE SCALE GENOMIC DNA]</scope>
    <source>
        <strain evidence="3">HaeL-2018</strain>
    </source>
</reference>
<dbReference type="OMA" id="ETWAINY"/>
<proteinExistence type="predicted"/>
<feature type="signal peptide" evidence="2">
    <location>
        <begin position="1"/>
        <end position="18"/>
    </location>
</feature>
<evidence type="ECO:0000256" key="1">
    <source>
        <dbReference type="ARBA" id="ARBA00023002"/>
    </source>
</evidence>
<dbReference type="Pfam" id="PF00106">
    <property type="entry name" value="adh_short"/>
    <property type="match status" value="1"/>
</dbReference>
<keyword evidence="1" id="KW-0560">Oxidoreductase</keyword>
<dbReference type="OrthoDB" id="191139at2759"/>
<name>A0A9J6GL76_HAELO</name>
<keyword evidence="4" id="KW-1185">Reference proteome</keyword>
<keyword evidence="2" id="KW-0732">Signal</keyword>
<dbReference type="Gene3D" id="3.40.50.720">
    <property type="entry name" value="NAD(P)-binding Rossmann-like Domain"/>
    <property type="match status" value="1"/>
</dbReference>
<dbReference type="GO" id="GO:0016491">
    <property type="term" value="F:oxidoreductase activity"/>
    <property type="evidence" value="ECO:0007669"/>
    <property type="project" value="UniProtKB-KW"/>
</dbReference>
<accession>A0A9J6GL76</accession>
<evidence type="ECO:0000313" key="3">
    <source>
        <dbReference type="EMBL" id="KAH9376010.1"/>
    </source>
</evidence>
<feature type="chain" id="PRO_5039928906" description="Dehydrogenase with different specificities related to short-chain alcohol dehydrogenase" evidence="2">
    <location>
        <begin position="19"/>
        <end position="168"/>
    </location>
</feature>
<dbReference type="SUPFAM" id="SSF51735">
    <property type="entry name" value="NAD(P)-binding Rossmann-fold domains"/>
    <property type="match status" value="1"/>
</dbReference>
<dbReference type="EMBL" id="JABSTR010000007">
    <property type="protein sequence ID" value="KAH9376010.1"/>
    <property type="molecule type" value="Genomic_DNA"/>
</dbReference>